<evidence type="ECO:0000256" key="2">
    <source>
        <dbReference type="ARBA" id="ARBA00022448"/>
    </source>
</evidence>
<feature type="transmembrane region" description="Helical" evidence="8">
    <location>
        <begin position="157"/>
        <end position="176"/>
    </location>
</feature>
<evidence type="ECO:0000256" key="3">
    <source>
        <dbReference type="ARBA" id="ARBA00022475"/>
    </source>
</evidence>
<dbReference type="Proteomes" id="UP000008206">
    <property type="component" value="Chromosome"/>
</dbReference>
<keyword evidence="2 8" id="KW-0813">Transport</keyword>
<evidence type="ECO:0000313" key="12">
    <source>
        <dbReference type="Proteomes" id="UP000008206"/>
    </source>
</evidence>
<dbReference type="EMBL" id="CP002198">
    <property type="protein sequence ID" value="ADN17125.1"/>
    <property type="molecule type" value="Genomic_DNA"/>
</dbReference>
<feature type="transmembrane region" description="Helical" evidence="8">
    <location>
        <begin position="222"/>
        <end position="241"/>
    </location>
</feature>
<keyword evidence="12" id="KW-1185">Reference proteome</keyword>
<comment type="subcellular location">
    <subcellularLocation>
        <location evidence="1">Cell inner membrane</location>
        <topology evidence="1">Multi-pass membrane protein</topology>
    </subcellularLocation>
    <subcellularLocation>
        <location evidence="8">Cell membrane</location>
        <topology evidence="8">Multi-pass membrane protein</topology>
    </subcellularLocation>
</comment>
<keyword evidence="5 8" id="KW-1133">Transmembrane helix</keyword>
<dbReference type="GO" id="GO:0005886">
    <property type="term" value="C:plasma membrane"/>
    <property type="evidence" value="ECO:0007669"/>
    <property type="project" value="UniProtKB-SubCell"/>
</dbReference>
<evidence type="ECO:0000256" key="9">
    <source>
        <dbReference type="SAM" id="MobiDB-lite"/>
    </source>
</evidence>
<dbReference type="InterPro" id="IPR000515">
    <property type="entry name" value="MetI-like"/>
</dbReference>
<dbReference type="KEGG" id="cyj:Cyan7822_5244"/>
<dbReference type="GO" id="GO:0042918">
    <property type="term" value="P:alkanesulfonate transmembrane transport"/>
    <property type="evidence" value="ECO:0007669"/>
    <property type="project" value="UniProtKB-ARBA"/>
</dbReference>
<dbReference type="RefSeq" id="WP_013325163.1">
    <property type="nucleotide sequence ID" value="NC_014501.1"/>
</dbReference>
<evidence type="ECO:0000259" key="10">
    <source>
        <dbReference type="PROSITE" id="PS50928"/>
    </source>
</evidence>
<keyword evidence="3" id="KW-1003">Cell membrane</keyword>
<dbReference type="CDD" id="cd06261">
    <property type="entry name" value="TM_PBP2"/>
    <property type="match status" value="1"/>
</dbReference>
<sequence>MENQPVNHQTSQQKPVSKKPKKRSSVFWKVRSDVPVRLYYTMVGLSLLIPLLIWVLLTYGKLVNPLFVPTPTQVIQQAIVVLSNGQLISDTLVSVSRILWGFLFSAILGVPIGLLIGTFKTMEGLLEPILGLMRYMPAAAFIPLVILWVGLDEPAKVTIIFLGTFFYNVLMTADAVKFVPSDLIKVSYTLGATEKDIFFKVIFPATLPSIIDTLRINIASAWNFVIVAELIGANSGLGYRILMAQRVLKTEEIFLGIILIGLIGLGIDWLFKLLFRWVVPWAIDKV</sequence>
<keyword evidence="7 8" id="KW-0472">Membrane</keyword>
<dbReference type="FunFam" id="1.10.3720.10:FF:000003">
    <property type="entry name" value="Aliphatic sulfonate ABC transporter permease"/>
    <property type="match status" value="1"/>
</dbReference>
<organism evidence="11 12">
    <name type="scientific">Gloeothece verrucosa (strain PCC 7822)</name>
    <name type="common">Cyanothece sp. (strain PCC 7822)</name>
    <dbReference type="NCBI Taxonomy" id="497965"/>
    <lineage>
        <taxon>Bacteria</taxon>
        <taxon>Bacillati</taxon>
        <taxon>Cyanobacteriota</taxon>
        <taxon>Cyanophyceae</taxon>
        <taxon>Oscillatoriophycideae</taxon>
        <taxon>Chroococcales</taxon>
        <taxon>Aphanothecaceae</taxon>
        <taxon>Gloeothece</taxon>
        <taxon>Gloeothece verrucosa</taxon>
    </lineage>
</organism>
<feature type="transmembrane region" description="Helical" evidence="8">
    <location>
        <begin position="38"/>
        <end position="57"/>
    </location>
</feature>
<dbReference type="PANTHER" id="PTHR30151">
    <property type="entry name" value="ALKANE SULFONATE ABC TRANSPORTER-RELATED, MEMBRANE SUBUNIT"/>
    <property type="match status" value="1"/>
</dbReference>
<dbReference type="STRING" id="497965.Cyan7822_5244"/>
<evidence type="ECO:0000313" key="11">
    <source>
        <dbReference type="EMBL" id="ADN17125.1"/>
    </source>
</evidence>
<feature type="transmembrane region" description="Helical" evidence="8">
    <location>
        <begin position="253"/>
        <end position="271"/>
    </location>
</feature>
<proteinExistence type="inferred from homology"/>
<dbReference type="Pfam" id="PF00528">
    <property type="entry name" value="BPD_transp_1"/>
    <property type="match status" value="1"/>
</dbReference>
<feature type="domain" description="ABC transmembrane type-1" evidence="10">
    <location>
        <begin position="91"/>
        <end position="271"/>
    </location>
</feature>
<keyword evidence="4 8" id="KW-0812">Transmembrane</keyword>
<dbReference type="InterPro" id="IPR035906">
    <property type="entry name" value="MetI-like_sf"/>
</dbReference>
<comment type="similarity">
    <text evidence="8">Belongs to the binding-protein-dependent transport system permease family.</text>
</comment>
<feature type="transmembrane region" description="Helical" evidence="8">
    <location>
        <begin position="98"/>
        <end position="119"/>
    </location>
</feature>
<reference evidence="12" key="1">
    <citation type="journal article" date="2011" name="MBio">
        <title>Novel metabolic attributes of the genus Cyanothece, comprising a group of unicellular nitrogen-fixing Cyanobacteria.</title>
        <authorList>
            <person name="Bandyopadhyay A."/>
            <person name="Elvitigala T."/>
            <person name="Welsh E."/>
            <person name="Stockel J."/>
            <person name="Liberton M."/>
            <person name="Min H."/>
            <person name="Sherman L.A."/>
            <person name="Pakrasi H.B."/>
        </authorList>
    </citation>
    <scope>NUCLEOTIDE SEQUENCE [LARGE SCALE GENOMIC DNA]</scope>
    <source>
        <strain evidence="12">PCC 7822</strain>
    </source>
</reference>
<dbReference type="eggNOG" id="COG0600">
    <property type="taxonomic scope" value="Bacteria"/>
</dbReference>
<evidence type="ECO:0000256" key="5">
    <source>
        <dbReference type="ARBA" id="ARBA00022989"/>
    </source>
</evidence>
<feature type="compositionally biased region" description="Polar residues" evidence="9">
    <location>
        <begin position="1"/>
        <end position="10"/>
    </location>
</feature>
<evidence type="ECO:0000256" key="6">
    <source>
        <dbReference type="ARBA" id="ARBA00023065"/>
    </source>
</evidence>
<name>E0U616_GLOV7</name>
<evidence type="ECO:0000256" key="1">
    <source>
        <dbReference type="ARBA" id="ARBA00004429"/>
    </source>
</evidence>
<dbReference type="GO" id="GO:0006811">
    <property type="term" value="P:monoatomic ion transport"/>
    <property type="evidence" value="ECO:0007669"/>
    <property type="project" value="UniProtKB-KW"/>
</dbReference>
<gene>
    <name evidence="11" type="ordered locus">Cyan7822_5244</name>
</gene>
<dbReference type="PANTHER" id="PTHR30151:SF0">
    <property type="entry name" value="ABC TRANSPORTER PERMEASE PROTEIN MJ0413-RELATED"/>
    <property type="match status" value="1"/>
</dbReference>
<accession>E0U616</accession>
<keyword evidence="6" id="KW-0406">Ion transport</keyword>
<feature type="region of interest" description="Disordered" evidence="9">
    <location>
        <begin position="1"/>
        <end position="20"/>
    </location>
</feature>
<dbReference type="PROSITE" id="PS50928">
    <property type="entry name" value="ABC_TM1"/>
    <property type="match status" value="1"/>
</dbReference>
<dbReference type="HOGENOM" id="CLU_046113_1_0_3"/>
<dbReference type="Gene3D" id="1.10.3720.10">
    <property type="entry name" value="MetI-like"/>
    <property type="match status" value="1"/>
</dbReference>
<evidence type="ECO:0000256" key="8">
    <source>
        <dbReference type="RuleBase" id="RU363032"/>
    </source>
</evidence>
<protein>
    <submittedName>
        <fullName evidence="11">Binding-protein-dependent transport systems inner membrane component</fullName>
    </submittedName>
</protein>
<dbReference type="AlphaFoldDB" id="E0U616"/>
<evidence type="ECO:0000256" key="7">
    <source>
        <dbReference type="ARBA" id="ARBA00023136"/>
    </source>
</evidence>
<dbReference type="SUPFAM" id="SSF161098">
    <property type="entry name" value="MetI-like"/>
    <property type="match status" value="1"/>
</dbReference>
<feature type="transmembrane region" description="Helical" evidence="8">
    <location>
        <begin position="131"/>
        <end position="151"/>
    </location>
</feature>
<evidence type="ECO:0000256" key="4">
    <source>
        <dbReference type="ARBA" id="ARBA00022692"/>
    </source>
</evidence>